<sequence length="367" mass="40313">MDLRRVCNLTVLLLSLFFVHYKVISGDSTVVFLDSPTRQYLRQSSPQSGSFSASEISAAASVLLGFTPYPTVTAASSSKLNEVLMPNPFDRPRALLLLEVTGAEEFELVADHGESPLSGALRIKVAGNERADIQLIGEDEVSLVSLNEGSSGTECSDKELSEFASWMGGSYIENKSRPLNGELILPTSNGSFMRLHLSERTDREFATSLMLLINKIKQAKKIHQVFTKNEISPAELYTGRFDGIQALQDTYGKEGIAQSGLEVFVTSISKAFNLMQSAYQGQIVGIIAHGDELGFQVKLNYHPSARRLEETETSPDIAKLAEVLFVRRALAWITGIILLIATLLGILFLMNMPLTKDTLLYSNVKLD</sequence>
<name>A0A5A7RBL5_STRAF</name>
<feature type="transmembrane region" description="Helical" evidence="1">
    <location>
        <begin position="329"/>
        <end position="350"/>
    </location>
</feature>
<dbReference type="AlphaFoldDB" id="A0A5A7RBL5"/>
<keyword evidence="1" id="KW-0472">Membrane</keyword>
<organism evidence="4 5">
    <name type="scientific">Striga asiatica</name>
    <name type="common">Asiatic witchweed</name>
    <name type="synonym">Buchnera asiatica</name>
    <dbReference type="NCBI Taxonomy" id="4170"/>
    <lineage>
        <taxon>Eukaryota</taxon>
        <taxon>Viridiplantae</taxon>
        <taxon>Streptophyta</taxon>
        <taxon>Embryophyta</taxon>
        <taxon>Tracheophyta</taxon>
        <taxon>Spermatophyta</taxon>
        <taxon>Magnoliopsida</taxon>
        <taxon>eudicotyledons</taxon>
        <taxon>Gunneridae</taxon>
        <taxon>Pentapetalae</taxon>
        <taxon>asterids</taxon>
        <taxon>lamiids</taxon>
        <taxon>Lamiales</taxon>
        <taxon>Orobanchaceae</taxon>
        <taxon>Buchnereae</taxon>
        <taxon>Striga</taxon>
    </lineage>
</organism>
<keyword evidence="4" id="KW-0436">Ligase</keyword>
<dbReference type="Pfam" id="PF25070">
    <property type="entry name" value="DUF7794"/>
    <property type="match status" value="1"/>
</dbReference>
<keyword evidence="1" id="KW-0812">Transmembrane</keyword>
<gene>
    <name evidence="4" type="ORF">STAS_31282</name>
</gene>
<dbReference type="PANTHER" id="PTHR37735:SF1">
    <property type="entry name" value="OS08G0567000 PROTEIN"/>
    <property type="match status" value="1"/>
</dbReference>
<dbReference type="EMBL" id="BKCP01010737">
    <property type="protein sequence ID" value="GER53734.1"/>
    <property type="molecule type" value="Genomic_DNA"/>
</dbReference>
<evidence type="ECO:0000259" key="3">
    <source>
        <dbReference type="Pfam" id="PF25070"/>
    </source>
</evidence>
<proteinExistence type="predicted"/>
<keyword evidence="5" id="KW-1185">Reference proteome</keyword>
<keyword evidence="2" id="KW-0732">Signal</keyword>
<accession>A0A5A7RBL5</accession>
<feature type="chain" id="PRO_5023075811" evidence="2">
    <location>
        <begin position="27"/>
        <end position="367"/>
    </location>
</feature>
<dbReference type="InterPro" id="IPR056696">
    <property type="entry name" value="DUF7794"/>
</dbReference>
<protein>
    <submittedName>
        <fullName evidence="4">Succinyl-CoA ligase</fullName>
    </submittedName>
</protein>
<dbReference type="GO" id="GO:0012505">
    <property type="term" value="C:endomembrane system"/>
    <property type="evidence" value="ECO:0007669"/>
    <property type="project" value="TreeGrafter"/>
</dbReference>
<dbReference type="Proteomes" id="UP000325081">
    <property type="component" value="Unassembled WGS sequence"/>
</dbReference>
<dbReference type="OrthoDB" id="1928130at2759"/>
<evidence type="ECO:0000256" key="1">
    <source>
        <dbReference type="SAM" id="Phobius"/>
    </source>
</evidence>
<reference evidence="5" key="1">
    <citation type="journal article" date="2019" name="Curr. Biol.">
        <title>Genome Sequence of Striga asiatica Provides Insight into the Evolution of Plant Parasitism.</title>
        <authorList>
            <person name="Yoshida S."/>
            <person name="Kim S."/>
            <person name="Wafula E.K."/>
            <person name="Tanskanen J."/>
            <person name="Kim Y.M."/>
            <person name="Honaas L."/>
            <person name="Yang Z."/>
            <person name="Spallek T."/>
            <person name="Conn C.E."/>
            <person name="Ichihashi Y."/>
            <person name="Cheong K."/>
            <person name="Cui S."/>
            <person name="Der J.P."/>
            <person name="Gundlach H."/>
            <person name="Jiao Y."/>
            <person name="Hori C."/>
            <person name="Ishida J.K."/>
            <person name="Kasahara H."/>
            <person name="Kiba T."/>
            <person name="Kim M.S."/>
            <person name="Koo N."/>
            <person name="Laohavisit A."/>
            <person name="Lee Y.H."/>
            <person name="Lumba S."/>
            <person name="McCourt P."/>
            <person name="Mortimer J.C."/>
            <person name="Mutuku J.M."/>
            <person name="Nomura T."/>
            <person name="Sasaki-Sekimoto Y."/>
            <person name="Seto Y."/>
            <person name="Wang Y."/>
            <person name="Wakatake T."/>
            <person name="Sakakibara H."/>
            <person name="Demura T."/>
            <person name="Yamaguchi S."/>
            <person name="Yoneyama K."/>
            <person name="Manabe R.I."/>
            <person name="Nelson D.C."/>
            <person name="Schulman A.H."/>
            <person name="Timko M.P."/>
            <person name="dePamphilis C.W."/>
            <person name="Choi D."/>
            <person name="Shirasu K."/>
        </authorList>
    </citation>
    <scope>NUCLEOTIDE SEQUENCE [LARGE SCALE GENOMIC DNA]</scope>
    <source>
        <strain evidence="5">cv. UVA1</strain>
    </source>
</reference>
<feature type="signal peptide" evidence="2">
    <location>
        <begin position="1"/>
        <end position="26"/>
    </location>
</feature>
<evidence type="ECO:0000313" key="4">
    <source>
        <dbReference type="EMBL" id="GER53734.1"/>
    </source>
</evidence>
<feature type="domain" description="DUF7794" evidence="3">
    <location>
        <begin position="27"/>
        <end position="289"/>
    </location>
</feature>
<dbReference type="GO" id="GO:0016874">
    <property type="term" value="F:ligase activity"/>
    <property type="evidence" value="ECO:0007669"/>
    <property type="project" value="UniProtKB-KW"/>
</dbReference>
<dbReference type="PANTHER" id="PTHR37735">
    <property type="entry name" value="OS08G0567000 PROTEIN"/>
    <property type="match status" value="1"/>
</dbReference>
<evidence type="ECO:0000256" key="2">
    <source>
        <dbReference type="SAM" id="SignalP"/>
    </source>
</evidence>
<keyword evidence="1" id="KW-1133">Transmembrane helix</keyword>
<evidence type="ECO:0000313" key="5">
    <source>
        <dbReference type="Proteomes" id="UP000325081"/>
    </source>
</evidence>
<comment type="caution">
    <text evidence="4">The sequence shown here is derived from an EMBL/GenBank/DDBJ whole genome shotgun (WGS) entry which is preliminary data.</text>
</comment>